<reference evidence="3" key="1">
    <citation type="submission" date="2022-11" db="UniProtKB">
        <authorList>
            <consortium name="WormBaseParasite"/>
        </authorList>
    </citation>
    <scope>IDENTIFICATION</scope>
</reference>
<evidence type="ECO:0000313" key="3">
    <source>
        <dbReference type="WBParaSite" id="ACRNAN_scaffold5730.g23451.t1"/>
    </source>
</evidence>
<evidence type="ECO:0000256" key="1">
    <source>
        <dbReference type="ARBA" id="ARBA00009800"/>
    </source>
</evidence>
<keyword evidence="2" id="KW-1185">Reference proteome</keyword>
<dbReference type="GO" id="GO:0031012">
    <property type="term" value="C:extracellular matrix"/>
    <property type="evidence" value="ECO:0007669"/>
    <property type="project" value="TreeGrafter"/>
</dbReference>
<name>A0A914E6A2_9BILA</name>
<dbReference type="GO" id="GO:0005615">
    <property type="term" value="C:extracellular space"/>
    <property type="evidence" value="ECO:0007669"/>
    <property type="project" value="TreeGrafter"/>
</dbReference>
<dbReference type="PANTHER" id="PTHR46145">
    <property type="entry name" value="HEPARANASE"/>
    <property type="match status" value="1"/>
</dbReference>
<dbReference type="Proteomes" id="UP000887540">
    <property type="component" value="Unplaced"/>
</dbReference>
<sequence>MLRNGTGWTEATIHSSRWNSTNAKTLFDYASSKGYEMDWELGNEPIGFTGVFKGLNLTGAQIAQDYADLKALLQTYDLYKNSLILGLSESGVLSPVEPEFLNAGGTKYISALSTHHYYFDGGRGKGTLQDFLNATILDSFILYMHRFQNFNFTPMWLGETSSASGGGAVNISDRYAGGFLYLDKLGLAALMGVDVFARQAICGAGGPYPFGNYTVLNKELRPNPDYWLSFVYKKLVGTTVYNVTTDKDDRNLRLYASSARNQNGLVLYGQWITNDSLVLDVPQLSNKQVTLYLLKEGEPGNLESATSRLNDQQILWDTHLPVANLRGNHTSLPITLPPYSQFFIVLGSDQSKSK</sequence>
<comment type="similarity">
    <text evidence="1">Belongs to the glycosyl hydrolase 79 family.</text>
</comment>
<dbReference type="InterPro" id="IPR005199">
    <property type="entry name" value="Glyco_hydro_79"/>
</dbReference>
<evidence type="ECO:0000313" key="2">
    <source>
        <dbReference type="Proteomes" id="UP000887540"/>
    </source>
</evidence>
<dbReference type="Gene3D" id="3.20.20.80">
    <property type="entry name" value="Glycosidases"/>
    <property type="match status" value="1"/>
</dbReference>
<dbReference type="AlphaFoldDB" id="A0A914E6A2"/>
<dbReference type="Pfam" id="PF03662">
    <property type="entry name" value="Glyco_hydro_79n"/>
    <property type="match status" value="1"/>
</dbReference>
<dbReference type="PANTHER" id="PTHR46145:SF4">
    <property type="entry name" value="HEPARANASE"/>
    <property type="match status" value="1"/>
</dbReference>
<dbReference type="SUPFAM" id="SSF51445">
    <property type="entry name" value="(Trans)glycosidases"/>
    <property type="match status" value="1"/>
</dbReference>
<proteinExistence type="inferred from homology"/>
<dbReference type="InterPro" id="IPR017853">
    <property type="entry name" value="GH"/>
</dbReference>
<dbReference type="GO" id="GO:0016020">
    <property type="term" value="C:membrane"/>
    <property type="evidence" value="ECO:0007669"/>
    <property type="project" value="InterPro"/>
</dbReference>
<dbReference type="WBParaSite" id="ACRNAN_scaffold5730.g23451.t1">
    <property type="protein sequence ID" value="ACRNAN_scaffold5730.g23451.t1"/>
    <property type="gene ID" value="ACRNAN_scaffold5730.g23451"/>
</dbReference>
<organism evidence="2 3">
    <name type="scientific">Acrobeloides nanus</name>
    <dbReference type="NCBI Taxonomy" id="290746"/>
    <lineage>
        <taxon>Eukaryota</taxon>
        <taxon>Metazoa</taxon>
        <taxon>Ecdysozoa</taxon>
        <taxon>Nematoda</taxon>
        <taxon>Chromadorea</taxon>
        <taxon>Rhabditida</taxon>
        <taxon>Tylenchina</taxon>
        <taxon>Cephalobomorpha</taxon>
        <taxon>Cephaloboidea</taxon>
        <taxon>Cephalobidae</taxon>
        <taxon>Acrobeloides</taxon>
    </lineage>
</organism>
<dbReference type="GO" id="GO:0016798">
    <property type="term" value="F:hydrolase activity, acting on glycosyl bonds"/>
    <property type="evidence" value="ECO:0007669"/>
    <property type="project" value="InterPro"/>
</dbReference>
<protein>
    <submittedName>
        <fullName evidence="3">Heparanase</fullName>
    </submittedName>
</protein>
<accession>A0A914E6A2</accession>